<reference evidence="2 3" key="1">
    <citation type="journal article" date="2019" name="Int. J. Syst. Evol. Microbiol.">
        <title>The Global Catalogue of Microorganisms (GCM) 10K type strain sequencing project: providing services to taxonomists for standard genome sequencing and annotation.</title>
        <authorList>
            <consortium name="The Broad Institute Genomics Platform"/>
            <consortium name="The Broad Institute Genome Sequencing Center for Infectious Disease"/>
            <person name="Wu L."/>
            <person name="Ma J."/>
        </authorList>
    </citation>
    <scope>NUCLEOTIDE SEQUENCE [LARGE SCALE GENOMIC DNA]</scope>
    <source>
        <strain evidence="2 3">JCM 14901</strain>
    </source>
</reference>
<evidence type="ECO:0000313" key="3">
    <source>
        <dbReference type="Proteomes" id="UP001499933"/>
    </source>
</evidence>
<gene>
    <name evidence="2" type="ORF">GCM10009776_19150</name>
</gene>
<accession>A0ABN2QSN7</accession>
<comment type="caution">
    <text evidence="2">The sequence shown here is derived from an EMBL/GenBank/DDBJ whole genome shotgun (WGS) entry which is preliminary data.</text>
</comment>
<dbReference type="EMBL" id="BAAAOG010000002">
    <property type="protein sequence ID" value="GAA1957118.1"/>
    <property type="molecule type" value="Genomic_DNA"/>
</dbReference>
<evidence type="ECO:0000313" key="2">
    <source>
        <dbReference type="EMBL" id="GAA1957118.1"/>
    </source>
</evidence>
<proteinExistence type="predicted"/>
<evidence type="ECO:0000256" key="1">
    <source>
        <dbReference type="SAM" id="MobiDB-lite"/>
    </source>
</evidence>
<feature type="region of interest" description="Disordered" evidence="1">
    <location>
        <begin position="1"/>
        <end position="48"/>
    </location>
</feature>
<sequence length="80" mass="8242">MNDPLPDRAASSTTCDGPATANGGPSGPTGPTGPKPASPAAPDMATRYQWPTRRVTGAEVGYVSRVIVTFTCRWLLNGPA</sequence>
<organism evidence="2 3">
    <name type="scientific">Microbacterium deminutum</name>
    <dbReference type="NCBI Taxonomy" id="344164"/>
    <lineage>
        <taxon>Bacteria</taxon>
        <taxon>Bacillati</taxon>
        <taxon>Actinomycetota</taxon>
        <taxon>Actinomycetes</taxon>
        <taxon>Micrococcales</taxon>
        <taxon>Microbacteriaceae</taxon>
        <taxon>Microbacterium</taxon>
    </lineage>
</organism>
<dbReference type="Proteomes" id="UP001499933">
    <property type="component" value="Unassembled WGS sequence"/>
</dbReference>
<protein>
    <submittedName>
        <fullName evidence="2">Uncharacterized protein</fullName>
    </submittedName>
</protein>
<keyword evidence="3" id="KW-1185">Reference proteome</keyword>
<name>A0ABN2QSN7_9MICO</name>